<dbReference type="OrthoDB" id="9815372at2"/>
<dbReference type="RefSeq" id="WP_129123751.1">
    <property type="nucleotide sequence ID" value="NZ_PEIB01000034.1"/>
</dbReference>
<dbReference type="GO" id="GO:0008270">
    <property type="term" value="F:zinc ion binding"/>
    <property type="evidence" value="ECO:0007669"/>
    <property type="project" value="InterPro"/>
</dbReference>
<accession>A0A4Q0YP09</accession>
<dbReference type="Proteomes" id="UP000290287">
    <property type="component" value="Unassembled WGS sequence"/>
</dbReference>
<dbReference type="Pfam" id="PF01844">
    <property type="entry name" value="HNH"/>
    <property type="match status" value="1"/>
</dbReference>
<gene>
    <name evidence="2" type="ORF">CS022_20255</name>
</gene>
<evidence type="ECO:0000313" key="3">
    <source>
        <dbReference type="Proteomes" id="UP000290287"/>
    </source>
</evidence>
<protein>
    <submittedName>
        <fullName evidence="2">HNH endonuclease</fullName>
    </submittedName>
</protein>
<proteinExistence type="predicted"/>
<dbReference type="InterPro" id="IPR002711">
    <property type="entry name" value="HNH"/>
</dbReference>
<dbReference type="GO" id="GO:0003676">
    <property type="term" value="F:nucleic acid binding"/>
    <property type="evidence" value="ECO:0007669"/>
    <property type="project" value="InterPro"/>
</dbReference>
<keyword evidence="3" id="KW-1185">Reference proteome</keyword>
<organism evidence="2 3">
    <name type="scientific">Veronia nyctiphanis</name>
    <dbReference type="NCBI Taxonomy" id="1278244"/>
    <lineage>
        <taxon>Bacteria</taxon>
        <taxon>Pseudomonadati</taxon>
        <taxon>Pseudomonadota</taxon>
        <taxon>Gammaproteobacteria</taxon>
        <taxon>Vibrionales</taxon>
        <taxon>Vibrionaceae</taxon>
        <taxon>Veronia</taxon>
    </lineage>
</organism>
<evidence type="ECO:0000313" key="2">
    <source>
        <dbReference type="EMBL" id="RXJ71674.1"/>
    </source>
</evidence>
<feature type="domain" description="HNH nuclease" evidence="1">
    <location>
        <begin position="202"/>
        <end position="254"/>
    </location>
</feature>
<dbReference type="EMBL" id="PEIB01000034">
    <property type="protein sequence ID" value="RXJ71674.1"/>
    <property type="molecule type" value="Genomic_DNA"/>
</dbReference>
<dbReference type="AlphaFoldDB" id="A0A4Q0YP09"/>
<dbReference type="GO" id="GO:0004519">
    <property type="term" value="F:endonuclease activity"/>
    <property type="evidence" value="ECO:0007669"/>
    <property type="project" value="UniProtKB-KW"/>
</dbReference>
<name>A0A4Q0YP09_9GAMM</name>
<keyword evidence="2" id="KW-0255">Endonuclease</keyword>
<evidence type="ECO:0000259" key="1">
    <source>
        <dbReference type="SMART" id="SM00507"/>
    </source>
</evidence>
<dbReference type="InterPro" id="IPR003615">
    <property type="entry name" value="HNH_nuc"/>
</dbReference>
<dbReference type="CDD" id="cd00085">
    <property type="entry name" value="HNHc"/>
    <property type="match status" value="1"/>
</dbReference>
<keyword evidence="2" id="KW-0378">Hydrolase</keyword>
<keyword evidence="2" id="KW-0540">Nuclease</keyword>
<dbReference type="SMART" id="SM00507">
    <property type="entry name" value="HNHc"/>
    <property type="match status" value="1"/>
</dbReference>
<comment type="caution">
    <text evidence="2">The sequence shown here is derived from an EMBL/GenBank/DDBJ whole genome shotgun (WGS) entry which is preliminary data.</text>
</comment>
<sequence length="378" mass="42959">MKLTVDFFSLKEAVQKMGAKKAGKFELETTVSTIDPIDITLGGGLSVELKDVDIHSGLLSYKGRQVLLYIKDHGWKVLSAIDDPMTGNRFHVADCSKLKSMRAEGRFERYVVINDTSGNFPISGASHYGRGFEEGKARLKICKLCLKYLNYQGYEFGGIRKQIFEQFDMSQFFSTYSSFFTHMPSRSAETAKTAYSSDWTKVSSSYRVEKGFSCEQCGVNLRSHRTMLHVHHINGVKSDNSLSNLKALCIDCHSKQPMHRHMAVSHEQRQKVNQLRKEQHILGHLDDWQKVFDFSDPGVHGVLYIGKRSRLKIPDVNFNINDIHGNSVACLELAWPKEKFGVAISQRDRERATGLGWKVVSVNYFVENYKSIVSNLIR</sequence>
<reference evidence="2 3" key="1">
    <citation type="submission" date="2017-10" db="EMBL/GenBank/DDBJ databases">
        <title>Nyctiphanis sp. nov., isolated from the stomach of the euphausiid Nyctiphanes simplex (Hansen, 1911) in the Gulf of California.</title>
        <authorList>
            <person name="Gomez-Gil B."/>
            <person name="Aguilar-Mendez M."/>
            <person name="Lopez-Cortes A."/>
            <person name="Gomez-Gutierrez J."/>
            <person name="Roque A."/>
            <person name="Lang E."/>
            <person name="Gonzalez-Castillo A."/>
        </authorList>
    </citation>
    <scope>NUCLEOTIDE SEQUENCE [LARGE SCALE GENOMIC DNA]</scope>
    <source>
        <strain evidence="2 3">CAIM 600</strain>
    </source>
</reference>